<evidence type="ECO:0000256" key="2">
    <source>
        <dbReference type="ARBA" id="ARBA00022448"/>
    </source>
</evidence>
<evidence type="ECO:0000259" key="8">
    <source>
        <dbReference type="Pfam" id="PF25975"/>
    </source>
</evidence>
<evidence type="ECO:0000313" key="10">
    <source>
        <dbReference type="Proteomes" id="UP001501523"/>
    </source>
</evidence>
<dbReference type="InterPro" id="IPR058792">
    <property type="entry name" value="Beta-barrel_RND_2"/>
</dbReference>
<dbReference type="Gene3D" id="2.40.30.170">
    <property type="match status" value="1"/>
</dbReference>
<feature type="domain" description="CusB-like beta-barrel" evidence="7">
    <location>
        <begin position="251"/>
        <end position="327"/>
    </location>
</feature>
<evidence type="ECO:0000256" key="1">
    <source>
        <dbReference type="ARBA" id="ARBA00009477"/>
    </source>
</evidence>
<dbReference type="InterPro" id="IPR058649">
    <property type="entry name" value="CzcB_C"/>
</dbReference>
<dbReference type="Pfam" id="PF25919">
    <property type="entry name" value="BSH_CusB"/>
    <property type="match status" value="1"/>
</dbReference>
<dbReference type="SUPFAM" id="SSF111369">
    <property type="entry name" value="HlyD-like secretion proteins"/>
    <property type="match status" value="1"/>
</dbReference>
<dbReference type="PANTHER" id="PTHR30097:SF15">
    <property type="entry name" value="CATION EFFLUX SYSTEM PROTEIN CUSB"/>
    <property type="match status" value="1"/>
</dbReference>
<evidence type="ECO:0000313" key="9">
    <source>
        <dbReference type="EMBL" id="GAA0720240.1"/>
    </source>
</evidence>
<evidence type="ECO:0000259" key="7">
    <source>
        <dbReference type="Pfam" id="PF25954"/>
    </source>
</evidence>
<dbReference type="Pfam" id="PF25954">
    <property type="entry name" value="Beta-barrel_RND_2"/>
    <property type="match status" value="1"/>
</dbReference>
<feature type="domain" description="CusB-like three alpha-helical bundle" evidence="5">
    <location>
        <begin position="163"/>
        <end position="214"/>
    </location>
</feature>
<comment type="similarity">
    <text evidence="1">Belongs to the membrane fusion protein (MFP) (TC 8.A.1) family.</text>
</comment>
<evidence type="ECO:0000259" key="6">
    <source>
        <dbReference type="Pfam" id="PF25919"/>
    </source>
</evidence>
<proteinExistence type="inferred from homology"/>
<evidence type="ECO:0000256" key="3">
    <source>
        <dbReference type="SAM" id="MobiDB-lite"/>
    </source>
</evidence>
<gene>
    <name evidence="9" type="ORF">GCM10009105_29460</name>
</gene>
<dbReference type="RefSeq" id="WP_343792474.1">
    <property type="nucleotide sequence ID" value="NZ_BAAAEU010000024.1"/>
</dbReference>
<organism evidence="9 10">
    <name type="scientific">Dokdonella soli</name>
    <dbReference type="NCBI Taxonomy" id="529810"/>
    <lineage>
        <taxon>Bacteria</taxon>
        <taxon>Pseudomonadati</taxon>
        <taxon>Pseudomonadota</taxon>
        <taxon>Gammaproteobacteria</taxon>
        <taxon>Lysobacterales</taxon>
        <taxon>Rhodanobacteraceae</taxon>
        <taxon>Dokdonella</taxon>
    </lineage>
</organism>
<dbReference type="Pfam" id="PF19335">
    <property type="entry name" value="HMBD"/>
    <property type="match status" value="1"/>
</dbReference>
<feature type="domain" description="CzcB-like C-terminal circularly permuted SH3-like" evidence="8">
    <location>
        <begin position="335"/>
        <end position="394"/>
    </location>
</feature>
<dbReference type="EMBL" id="BAAAEU010000024">
    <property type="protein sequence ID" value="GAA0720240.1"/>
    <property type="molecule type" value="Genomic_DNA"/>
</dbReference>
<protein>
    <submittedName>
        <fullName evidence="9">Efflux RND transporter periplasmic adaptor subunit</fullName>
    </submittedName>
</protein>
<feature type="domain" description="CusB-like barrel-sandwich hybrid" evidence="6">
    <location>
        <begin position="127"/>
        <end position="247"/>
    </location>
</feature>
<sequence>MRPRFLILMVAAAFVLGIASTVLVMHQRTGAPTAAASHTEEAAAKQPLYWYDPMVPQQHFDHPGKSPYMDMQLVPKYADAVDEGPGTVRIDPRLVQNLGVRTGHVTRSTLAPMLRVAGTIAFDERSVVLVQARVAGIVERLDVRAPLTLVTAGQPLLTLLAPDWTSAQEEYLSLRRARSNGLEGLRRAARQRLLLLGMSEGQIRAIERNGHAQTRITVTAPQDGVVSELSVREGATVTAGSPLLRLNGLDPVWIDAAIPESQTGRVAAGDAVTAEVPAFPGTSFKGTIEAVLPDLDTVTRTQTARIVMANPQGRLAPGMFAKVAITPSASAEQLLVPSEAVIATGTRQVVIVDAGQGRFRAQEVRIGDEGDGNSVVLDGLHDGETVVLSGQFLIDSEASLTGTLARLGGPRGEHAAKAATPPNGSPP</sequence>
<dbReference type="Gene3D" id="6.10.140.730">
    <property type="match status" value="1"/>
</dbReference>
<dbReference type="PANTHER" id="PTHR30097">
    <property type="entry name" value="CATION EFFLUX SYSTEM PROTEIN CUSB"/>
    <property type="match status" value="1"/>
</dbReference>
<accession>A0ABP3U1B8</accession>
<evidence type="ECO:0000259" key="5">
    <source>
        <dbReference type="Pfam" id="PF25869"/>
    </source>
</evidence>
<keyword evidence="10" id="KW-1185">Reference proteome</keyword>
<evidence type="ECO:0000259" key="4">
    <source>
        <dbReference type="Pfam" id="PF19335"/>
    </source>
</evidence>
<keyword evidence="2" id="KW-0813">Transport</keyword>
<dbReference type="InterPro" id="IPR006143">
    <property type="entry name" value="RND_pump_MFP"/>
</dbReference>
<feature type="region of interest" description="Disordered" evidence="3">
    <location>
        <begin position="405"/>
        <end position="427"/>
    </location>
</feature>
<dbReference type="InterPro" id="IPR045800">
    <property type="entry name" value="HMBD"/>
</dbReference>
<reference evidence="10" key="1">
    <citation type="journal article" date="2019" name="Int. J. Syst. Evol. Microbiol.">
        <title>The Global Catalogue of Microorganisms (GCM) 10K type strain sequencing project: providing services to taxonomists for standard genome sequencing and annotation.</title>
        <authorList>
            <consortium name="The Broad Institute Genomics Platform"/>
            <consortium name="The Broad Institute Genome Sequencing Center for Infectious Disease"/>
            <person name="Wu L."/>
            <person name="Ma J."/>
        </authorList>
    </citation>
    <scope>NUCLEOTIDE SEQUENCE [LARGE SCALE GENOMIC DNA]</scope>
    <source>
        <strain evidence="10">JCM 15421</strain>
    </source>
</reference>
<dbReference type="Gene3D" id="2.40.420.20">
    <property type="match status" value="1"/>
</dbReference>
<feature type="domain" description="Heavy metal binding" evidence="4">
    <location>
        <begin position="49"/>
        <end position="76"/>
    </location>
</feature>
<dbReference type="InterPro" id="IPR058790">
    <property type="entry name" value="BSH_CusB"/>
</dbReference>
<comment type="caution">
    <text evidence="9">The sequence shown here is derived from an EMBL/GenBank/DDBJ whole genome shotgun (WGS) entry which is preliminary data.</text>
</comment>
<dbReference type="Pfam" id="PF25975">
    <property type="entry name" value="CzcB_C"/>
    <property type="match status" value="1"/>
</dbReference>
<dbReference type="Proteomes" id="UP001501523">
    <property type="component" value="Unassembled WGS sequence"/>
</dbReference>
<dbReference type="NCBIfam" id="TIGR01730">
    <property type="entry name" value="RND_mfp"/>
    <property type="match status" value="1"/>
</dbReference>
<dbReference type="InterPro" id="IPR051909">
    <property type="entry name" value="MFP_Cation_Efflux"/>
</dbReference>
<name>A0ABP3U1B8_9GAMM</name>
<dbReference type="Pfam" id="PF25869">
    <property type="entry name" value="3HB_CusB"/>
    <property type="match status" value="1"/>
</dbReference>
<dbReference type="InterPro" id="IPR058791">
    <property type="entry name" value="3HB_CusB"/>
</dbReference>